<dbReference type="Gene3D" id="3.40.50.1820">
    <property type="entry name" value="alpha/beta hydrolase"/>
    <property type="match status" value="1"/>
</dbReference>
<organism evidence="2">
    <name type="scientific">uncultured Acidimicrobiales bacterium</name>
    <dbReference type="NCBI Taxonomy" id="310071"/>
    <lineage>
        <taxon>Bacteria</taxon>
        <taxon>Bacillati</taxon>
        <taxon>Actinomycetota</taxon>
        <taxon>Acidimicrobiia</taxon>
        <taxon>Acidimicrobiales</taxon>
        <taxon>environmental samples</taxon>
    </lineage>
</organism>
<dbReference type="SUPFAM" id="SSF53474">
    <property type="entry name" value="alpha/beta-Hydrolases"/>
    <property type="match status" value="1"/>
</dbReference>
<accession>A0A6J4J342</accession>
<sequence>MPHEEIDGVPIWYEVHGDPNGSPLVALHGGILTFERSFGDVLPWLTQGRRVIGVELQGHGHTADTGRPMSIERFADDVAELVDRVVGGGPADLWGFSLGALTATGVAVRHPSKVRRLVLAAVNIRPDGYHPEITAPEQDDPRLPTEQEFAAWHADYQAVAPDPDDFLPFLERMQPVAHDWPGWTDDEIRSVTAPTLLVIGDQDFVRLDHAAEMLDLFPDCRLAVLPGTKHTEVMQRSEQLRALVGSFLA</sequence>
<evidence type="ECO:0000259" key="1">
    <source>
        <dbReference type="Pfam" id="PF12697"/>
    </source>
</evidence>
<name>A0A6J4J342_9ACTN</name>
<dbReference type="Pfam" id="PF12697">
    <property type="entry name" value="Abhydrolase_6"/>
    <property type="match status" value="1"/>
</dbReference>
<dbReference type="GO" id="GO:0003824">
    <property type="term" value="F:catalytic activity"/>
    <property type="evidence" value="ECO:0007669"/>
    <property type="project" value="UniProtKB-ARBA"/>
</dbReference>
<dbReference type="PRINTS" id="PR00111">
    <property type="entry name" value="ABHYDROLASE"/>
</dbReference>
<gene>
    <name evidence="2" type="ORF">AVDCRST_MAG10-2951</name>
</gene>
<dbReference type="EMBL" id="CADCTB010000184">
    <property type="protein sequence ID" value="CAA9265717.1"/>
    <property type="molecule type" value="Genomic_DNA"/>
</dbReference>
<protein>
    <recommendedName>
        <fullName evidence="1">AB hydrolase-1 domain-containing protein</fullName>
    </recommendedName>
</protein>
<proteinExistence type="predicted"/>
<reference evidence="2" key="1">
    <citation type="submission" date="2020-02" db="EMBL/GenBank/DDBJ databases">
        <authorList>
            <person name="Meier V. D."/>
        </authorList>
    </citation>
    <scope>NUCLEOTIDE SEQUENCE</scope>
    <source>
        <strain evidence="2">AVDCRST_MAG10</strain>
    </source>
</reference>
<dbReference type="PANTHER" id="PTHR43798">
    <property type="entry name" value="MONOACYLGLYCEROL LIPASE"/>
    <property type="match status" value="1"/>
</dbReference>
<dbReference type="AlphaFoldDB" id="A0A6J4J342"/>
<evidence type="ECO:0000313" key="2">
    <source>
        <dbReference type="EMBL" id="CAA9265717.1"/>
    </source>
</evidence>
<dbReference type="InterPro" id="IPR050266">
    <property type="entry name" value="AB_hydrolase_sf"/>
</dbReference>
<dbReference type="InterPro" id="IPR000073">
    <property type="entry name" value="AB_hydrolase_1"/>
</dbReference>
<feature type="domain" description="AB hydrolase-1" evidence="1">
    <location>
        <begin position="24"/>
        <end position="239"/>
    </location>
</feature>
<dbReference type="InterPro" id="IPR029058">
    <property type="entry name" value="AB_hydrolase_fold"/>
</dbReference>